<comment type="catalytic activity">
    <reaction evidence="11 12">
        <text>(R)-pantoate + NADP(+) = 2-dehydropantoate + NADPH + H(+)</text>
        <dbReference type="Rhea" id="RHEA:16233"/>
        <dbReference type="ChEBI" id="CHEBI:11561"/>
        <dbReference type="ChEBI" id="CHEBI:15378"/>
        <dbReference type="ChEBI" id="CHEBI:15980"/>
        <dbReference type="ChEBI" id="CHEBI:57783"/>
        <dbReference type="ChEBI" id="CHEBI:58349"/>
        <dbReference type="EC" id="1.1.1.169"/>
    </reaction>
</comment>
<reference evidence="15" key="1">
    <citation type="journal article" date="2015" name="Genome Announc.">
        <title>Complete Genome Sequence of Yersinia ruckeri Strain CSF007-82, Etiologic Agent of Red Mouth Disease in Salmonid Fish.</title>
        <authorList>
            <person name="Nelson M.C."/>
            <person name="LaPatra S.E."/>
            <person name="Welch T.J."/>
            <person name="Graf J."/>
        </authorList>
    </citation>
    <scope>NUCLEOTIDE SEQUENCE</scope>
    <source>
        <strain evidence="15">CSF007-82</strain>
    </source>
</reference>
<keyword evidence="7 12" id="KW-0566">Pantothenate biosynthesis</keyword>
<dbReference type="NCBIfam" id="TIGR00745">
    <property type="entry name" value="apbA_panE"/>
    <property type="match status" value="1"/>
</dbReference>
<dbReference type="EMBL" id="LN681231">
    <property type="protein sequence ID" value="CEK26692.1"/>
    <property type="molecule type" value="Genomic_DNA"/>
</dbReference>
<dbReference type="InterPro" id="IPR013752">
    <property type="entry name" value="KPA_reductase"/>
</dbReference>
<sequence>MKITVLGCGALGQLWLSALYQQGHDVQGWLRVPQPYCSVNLITLEGDEFNQNLPTNDPQHLAQSELLLVCLKAWQVSSAVSSLLPKLNPDCTVLLLHNGMGTQEELPREGHIFLHGVTTHAARRDGNTIVHVASGITHIGPALAQSNDVSYLADTLHHALPDVAWHNDIASSCWHKLAVNCVINPLTGWYECRNCDLQRYPEQIRVLCAEIASVMEMEGFHTSASSLLDYVYEVIQSTADNTSSMLQDLRNQRHTEIDYITGYLLQRARNHGMTLPANTRLYHFIKRKENEYERIGSGLPGSWE</sequence>
<dbReference type="InterPro" id="IPR013332">
    <property type="entry name" value="KPR_N"/>
</dbReference>
<evidence type="ECO:0000256" key="8">
    <source>
        <dbReference type="ARBA" id="ARBA00022857"/>
    </source>
</evidence>
<comment type="subcellular location">
    <subcellularLocation>
        <location evidence="1">Cytoplasm</location>
    </subcellularLocation>
</comment>
<dbReference type="UniPathway" id="UPA00028">
    <property type="reaction ID" value="UER00004"/>
</dbReference>
<dbReference type="InterPro" id="IPR050838">
    <property type="entry name" value="Ketopantoate_reductase"/>
</dbReference>
<dbReference type="GO" id="GO:0008677">
    <property type="term" value="F:2-dehydropantoate 2-reductase activity"/>
    <property type="evidence" value="ECO:0007669"/>
    <property type="project" value="UniProtKB-EC"/>
</dbReference>
<evidence type="ECO:0000256" key="1">
    <source>
        <dbReference type="ARBA" id="ARBA00004496"/>
    </source>
</evidence>
<evidence type="ECO:0000256" key="5">
    <source>
        <dbReference type="ARBA" id="ARBA00019465"/>
    </source>
</evidence>
<reference evidence="16 17" key="2">
    <citation type="submission" date="2018-06" db="EMBL/GenBank/DDBJ databases">
        <authorList>
            <consortium name="Pathogen Informatics"/>
            <person name="Doyle S."/>
        </authorList>
    </citation>
    <scope>NUCLEOTIDE SEQUENCE [LARGE SCALE GENOMIC DNA]</scope>
    <source>
        <strain evidence="16 17">NCTC10476</strain>
    </source>
</reference>
<evidence type="ECO:0000256" key="3">
    <source>
        <dbReference type="ARBA" id="ARBA00007870"/>
    </source>
</evidence>
<evidence type="ECO:0000256" key="6">
    <source>
        <dbReference type="ARBA" id="ARBA00022490"/>
    </source>
</evidence>
<comment type="similarity">
    <text evidence="3 12">Belongs to the ketopantoate reductase family.</text>
</comment>
<protein>
    <recommendedName>
        <fullName evidence="5 12">2-dehydropantoate 2-reductase</fullName>
        <ecNumber evidence="4 12">1.1.1.169</ecNumber>
    </recommendedName>
    <alternativeName>
        <fullName evidence="10 12">Ketopantoate reductase</fullName>
    </alternativeName>
</protein>
<evidence type="ECO:0000256" key="2">
    <source>
        <dbReference type="ARBA" id="ARBA00004994"/>
    </source>
</evidence>
<dbReference type="InterPro" id="IPR003710">
    <property type="entry name" value="ApbA"/>
</dbReference>
<gene>
    <name evidence="16" type="primary">apbA</name>
    <name evidence="15" type="ORF">CSF007_4620</name>
    <name evidence="16" type="ORF">NCTC10476_01187</name>
</gene>
<feature type="domain" description="Ketopantoate reductase C-terminal" evidence="14">
    <location>
        <begin position="168"/>
        <end position="289"/>
    </location>
</feature>
<evidence type="ECO:0000256" key="4">
    <source>
        <dbReference type="ARBA" id="ARBA00013014"/>
    </source>
</evidence>
<dbReference type="PANTHER" id="PTHR43765:SF2">
    <property type="entry name" value="2-DEHYDROPANTOATE 2-REDUCTASE"/>
    <property type="match status" value="1"/>
</dbReference>
<comment type="pathway">
    <text evidence="2 12">Cofactor biosynthesis; (R)-pantothenate biosynthesis; (R)-pantoate from 3-methyl-2-oxobutanoate: step 2/2.</text>
</comment>
<keyword evidence="6" id="KW-0963">Cytoplasm</keyword>
<dbReference type="RefSeq" id="WP_004718670.1">
    <property type="nucleotide sequence ID" value="NZ_CCYO01000018.1"/>
</dbReference>
<dbReference type="InterPro" id="IPR008927">
    <property type="entry name" value="6-PGluconate_DH-like_C_sf"/>
</dbReference>
<dbReference type="PANTHER" id="PTHR43765">
    <property type="entry name" value="2-DEHYDROPANTOATE 2-REDUCTASE-RELATED"/>
    <property type="match status" value="1"/>
</dbReference>
<dbReference type="GO" id="GO:0050661">
    <property type="term" value="F:NADP binding"/>
    <property type="evidence" value="ECO:0007669"/>
    <property type="project" value="TreeGrafter"/>
</dbReference>
<dbReference type="Gene3D" id="1.10.1040.10">
    <property type="entry name" value="N-(1-d-carboxylethyl)-l-norvaline Dehydrogenase, domain 2"/>
    <property type="match status" value="1"/>
</dbReference>
<evidence type="ECO:0000313" key="15">
    <source>
        <dbReference type="EMBL" id="CEK26692.1"/>
    </source>
</evidence>
<comment type="function">
    <text evidence="12">Catalyzes the NADPH-dependent reduction of ketopantoate into pantoic acid.</text>
</comment>
<dbReference type="AlphaFoldDB" id="A0A0A8VAE7"/>
<keyword evidence="9 12" id="KW-0560">Oxidoreductase</keyword>
<accession>A0A0A8VAE7</accession>
<dbReference type="GeneID" id="66878671"/>
<evidence type="ECO:0000256" key="12">
    <source>
        <dbReference type="RuleBase" id="RU362068"/>
    </source>
</evidence>
<dbReference type="EC" id="1.1.1.169" evidence="4 12"/>
<dbReference type="Pfam" id="PF02558">
    <property type="entry name" value="ApbA"/>
    <property type="match status" value="1"/>
</dbReference>
<dbReference type="GO" id="GO:0015940">
    <property type="term" value="P:pantothenate biosynthetic process"/>
    <property type="evidence" value="ECO:0007669"/>
    <property type="project" value="UniProtKB-UniPathway"/>
</dbReference>
<dbReference type="NCBIfam" id="NF005087">
    <property type="entry name" value="PRK06522.1-1"/>
    <property type="match status" value="1"/>
</dbReference>
<evidence type="ECO:0000259" key="13">
    <source>
        <dbReference type="Pfam" id="PF02558"/>
    </source>
</evidence>
<dbReference type="GO" id="GO:0005737">
    <property type="term" value="C:cytoplasm"/>
    <property type="evidence" value="ECO:0007669"/>
    <property type="project" value="UniProtKB-SubCell"/>
</dbReference>
<dbReference type="SUPFAM" id="SSF48179">
    <property type="entry name" value="6-phosphogluconate dehydrogenase C-terminal domain-like"/>
    <property type="match status" value="1"/>
</dbReference>
<evidence type="ECO:0000256" key="11">
    <source>
        <dbReference type="ARBA" id="ARBA00048793"/>
    </source>
</evidence>
<dbReference type="STRING" id="29486.UGYR_14465"/>
<evidence type="ECO:0000256" key="9">
    <source>
        <dbReference type="ARBA" id="ARBA00023002"/>
    </source>
</evidence>
<name>A0A0A8VAE7_YERRU</name>
<dbReference type="EMBL" id="UHJG01000001">
    <property type="protein sequence ID" value="SUP99929.1"/>
    <property type="molecule type" value="Genomic_DNA"/>
</dbReference>
<proteinExistence type="inferred from homology"/>
<dbReference type="FunFam" id="3.40.50.720:FF:000162">
    <property type="entry name" value="2-dehydropantoate 2-reductase"/>
    <property type="match status" value="1"/>
</dbReference>
<evidence type="ECO:0000256" key="10">
    <source>
        <dbReference type="ARBA" id="ARBA00032024"/>
    </source>
</evidence>
<dbReference type="Proteomes" id="UP000255169">
    <property type="component" value="Unassembled WGS sequence"/>
</dbReference>
<dbReference type="InterPro" id="IPR036291">
    <property type="entry name" value="NAD(P)-bd_dom_sf"/>
</dbReference>
<dbReference type="InterPro" id="IPR013328">
    <property type="entry name" value="6PGD_dom2"/>
</dbReference>
<feature type="domain" description="Ketopantoate reductase N-terminal" evidence="13">
    <location>
        <begin position="3"/>
        <end position="141"/>
    </location>
</feature>
<evidence type="ECO:0000256" key="7">
    <source>
        <dbReference type="ARBA" id="ARBA00022655"/>
    </source>
</evidence>
<evidence type="ECO:0000313" key="17">
    <source>
        <dbReference type="Proteomes" id="UP000255169"/>
    </source>
</evidence>
<evidence type="ECO:0000259" key="14">
    <source>
        <dbReference type="Pfam" id="PF08546"/>
    </source>
</evidence>
<evidence type="ECO:0000313" key="16">
    <source>
        <dbReference type="EMBL" id="SUP99929.1"/>
    </source>
</evidence>
<dbReference type="FunFam" id="1.10.1040.10:FF:000014">
    <property type="entry name" value="2-dehydropantoate 2-reductase"/>
    <property type="match status" value="1"/>
</dbReference>
<keyword evidence="8 12" id="KW-0521">NADP</keyword>
<dbReference type="Pfam" id="PF08546">
    <property type="entry name" value="ApbA_C"/>
    <property type="match status" value="1"/>
</dbReference>
<dbReference type="SUPFAM" id="SSF51735">
    <property type="entry name" value="NAD(P)-binding Rossmann-fold domains"/>
    <property type="match status" value="1"/>
</dbReference>
<dbReference type="OrthoDB" id="6530772at2"/>
<keyword evidence="17" id="KW-1185">Reference proteome</keyword>
<dbReference type="Gene3D" id="3.40.50.720">
    <property type="entry name" value="NAD(P)-binding Rossmann-like Domain"/>
    <property type="match status" value="1"/>
</dbReference>
<organism evidence="15">
    <name type="scientific">Yersinia ruckeri</name>
    <dbReference type="NCBI Taxonomy" id="29486"/>
    <lineage>
        <taxon>Bacteria</taxon>
        <taxon>Pseudomonadati</taxon>
        <taxon>Pseudomonadota</taxon>
        <taxon>Gammaproteobacteria</taxon>
        <taxon>Enterobacterales</taxon>
        <taxon>Yersiniaceae</taxon>
        <taxon>Yersinia</taxon>
    </lineage>
</organism>